<name>A0ABY6J906_9BACT</name>
<evidence type="ECO:0000256" key="1">
    <source>
        <dbReference type="SAM" id="Phobius"/>
    </source>
</evidence>
<dbReference type="Pfam" id="PF02518">
    <property type="entry name" value="HATPase_c"/>
    <property type="match status" value="1"/>
</dbReference>
<dbReference type="EMBL" id="CP107006">
    <property type="protein sequence ID" value="UYQ94802.1"/>
    <property type="molecule type" value="Genomic_DNA"/>
</dbReference>
<feature type="transmembrane region" description="Helical" evidence="1">
    <location>
        <begin position="21"/>
        <end position="40"/>
    </location>
</feature>
<feature type="transmembrane region" description="Helical" evidence="1">
    <location>
        <begin position="130"/>
        <end position="148"/>
    </location>
</feature>
<dbReference type="InterPro" id="IPR010559">
    <property type="entry name" value="Sig_transdc_His_kin_internal"/>
</dbReference>
<dbReference type="InterPro" id="IPR036890">
    <property type="entry name" value="HATPase_C_sf"/>
</dbReference>
<dbReference type="GO" id="GO:0016301">
    <property type="term" value="F:kinase activity"/>
    <property type="evidence" value="ECO:0007669"/>
    <property type="project" value="UniProtKB-KW"/>
</dbReference>
<dbReference type="RefSeq" id="WP_244840262.1">
    <property type="nucleotide sequence ID" value="NZ_CP107006.1"/>
</dbReference>
<keyword evidence="1" id="KW-0472">Membrane</keyword>
<accession>A0ABY6J906</accession>
<evidence type="ECO:0000313" key="4">
    <source>
        <dbReference type="Proteomes" id="UP001162741"/>
    </source>
</evidence>
<dbReference type="PANTHER" id="PTHR34220">
    <property type="entry name" value="SENSOR HISTIDINE KINASE YPDA"/>
    <property type="match status" value="1"/>
</dbReference>
<dbReference type="InterPro" id="IPR050640">
    <property type="entry name" value="Bact_2-comp_sensor_kinase"/>
</dbReference>
<protein>
    <submittedName>
        <fullName evidence="3">Histidine kinase</fullName>
    </submittedName>
</protein>
<feature type="transmembrane region" description="Helical" evidence="1">
    <location>
        <begin position="52"/>
        <end position="77"/>
    </location>
</feature>
<dbReference type="Proteomes" id="UP001162741">
    <property type="component" value="Chromosome"/>
</dbReference>
<gene>
    <name evidence="3" type="ORF">MKQ68_06820</name>
</gene>
<keyword evidence="4" id="KW-1185">Reference proteome</keyword>
<evidence type="ECO:0000259" key="2">
    <source>
        <dbReference type="PROSITE" id="PS50109"/>
    </source>
</evidence>
<proteinExistence type="predicted"/>
<evidence type="ECO:0000313" key="3">
    <source>
        <dbReference type="EMBL" id="UYQ94802.1"/>
    </source>
</evidence>
<feature type="transmembrane region" description="Helical" evidence="1">
    <location>
        <begin position="89"/>
        <end position="110"/>
    </location>
</feature>
<dbReference type="PANTHER" id="PTHR34220:SF7">
    <property type="entry name" value="SENSOR HISTIDINE KINASE YPDA"/>
    <property type="match status" value="1"/>
</dbReference>
<dbReference type="Pfam" id="PF06580">
    <property type="entry name" value="His_kinase"/>
    <property type="match status" value="1"/>
</dbReference>
<keyword evidence="3" id="KW-0418">Kinase</keyword>
<sequence>MSNTIGNSSTPPGEHTWRMNISWVEGTCFFLLVMLISFLYGMPQYLSGRISWFSLLETLLDCVFMTVAALPAWWLHFRMGARWQLKWRLSLHSFTILVYYGNWLLCYVVYNPIAGHPVMTPWQVLYNAGPNILFYLQLFSFLHIYHFFREREAQLKREQELASLAYNSEIQALKAQIQPHFLFNTLNSISASVPPEQETTRELIAQLADTFRYALYVSRNEWVALEEEATFIRTMLELEHRRFGKRLQYEITPLGELASLIVPSMLLQPLVENAIRHGVAPQVEGGKITVAFERHGQRLKVSVSDTGNGHQAAREQMLNSDGVGLKNVRRRLELLFKETINIEKNEPKGLIFYFFIPAQYHVNQNRTYHRRRRSLAEPDTAVSFRPPHVADPG</sequence>
<keyword evidence="1" id="KW-1133">Transmembrane helix</keyword>
<dbReference type="PROSITE" id="PS50109">
    <property type="entry name" value="HIS_KIN"/>
    <property type="match status" value="1"/>
</dbReference>
<reference evidence="3" key="1">
    <citation type="submission" date="2022-10" db="EMBL/GenBank/DDBJ databases">
        <title>Chitinophaga sp. nov., isolated from soil.</title>
        <authorList>
            <person name="Jeon C.O."/>
        </authorList>
    </citation>
    <scope>NUCLEOTIDE SEQUENCE</scope>
    <source>
        <strain evidence="3">R8</strain>
    </source>
</reference>
<dbReference type="SUPFAM" id="SSF55874">
    <property type="entry name" value="ATPase domain of HSP90 chaperone/DNA topoisomerase II/histidine kinase"/>
    <property type="match status" value="1"/>
</dbReference>
<feature type="domain" description="Histidine kinase" evidence="2">
    <location>
        <begin position="266"/>
        <end position="360"/>
    </location>
</feature>
<dbReference type="Gene3D" id="3.30.565.10">
    <property type="entry name" value="Histidine kinase-like ATPase, C-terminal domain"/>
    <property type="match status" value="1"/>
</dbReference>
<dbReference type="InterPro" id="IPR003594">
    <property type="entry name" value="HATPase_dom"/>
</dbReference>
<dbReference type="InterPro" id="IPR005467">
    <property type="entry name" value="His_kinase_dom"/>
</dbReference>
<keyword evidence="3" id="KW-0808">Transferase</keyword>
<keyword evidence="1" id="KW-0812">Transmembrane</keyword>
<organism evidence="3 4">
    <name type="scientific">Chitinophaga horti</name>
    <dbReference type="NCBI Taxonomy" id="2920382"/>
    <lineage>
        <taxon>Bacteria</taxon>
        <taxon>Pseudomonadati</taxon>
        <taxon>Bacteroidota</taxon>
        <taxon>Chitinophagia</taxon>
        <taxon>Chitinophagales</taxon>
        <taxon>Chitinophagaceae</taxon>
        <taxon>Chitinophaga</taxon>
    </lineage>
</organism>